<dbReference type="InterPro" id="IPR058240">
    <property type="entry name" value="rSAM_sf"/>
</dbReference>
<dbReference type="SUPFAM" id="SSF102114">
    <property type="entry name" value="Radical SAM enzymes"/>
    <property type="match status" value="1"/>
</dbReference>
<keyword evidence="15" id="KW-1185">Reference proteome</keyword>
<dbReference type="GO" id="GO:0061799">
    <property type="term" value="F:cyclic pyranopterin monophosphate synthase activity"/>
    <property type="evidence" value="ECO:0007669"/>
    <property type="project" value="TreeGrafter"/>
</dbReference>
<feature type="binding site" evidence="12">
    <location>
        <position position="288"/>
    </location>
    <ligand>
        <name>[4Fe-4S] cluster</name>
        <dbReference type="ChEBI" id="CHEBI:49883"/>
        <label>2</label>
        <note>4Fe-4S-substrate</note>
    </ligand>
</feature>
<evidence type="ECO:0000256" key="2">
    <source>
        <dbReference type="ARBA" id="ARBA00022485"/>
    </source>
</evidence>
<proteinExistence type="inferred from homology"/>
<feature type="binding site" evidence="12">
    <location>
        <begin position="293"/>
        <end position="295"/>
    </location>
    <ligand>
        <name>GTP</name>
        <dbReference type="ChEBI" id="CHEBI:37565"/>
    </ligand>
</feature>
<feature type="binding site" evidence="12">
    <location>
        <position position="61"/>
    </location>
    <ligand>
        <name>S-adenosyl-L-methionine</name>
        <dbReference type="ChEBI" id="CHEBI:59789"/>
    </ligand>
</feature>
<dbReference type="EMBL" id="FNHG01000001">
    <property type="protein sequence ID" value="SDL63494.1"/>
    <property type="molecule type" value="Genomic_DNA"/>
</dbReference>
<dbReference type="Proteomes" id="UP000199759">
    <property type="component" value="Unassembled WGS sequence"/>
</dbReference>
<feature type="binding site" evidence="12">
    <location>
        <position position="225"/>
    </location>
    <ligand>
        <name>S-adenosyl-L-methionine</name>
        <dbReference type="ChEBI" id="CHEBI:59789"/>
    </ligand>
</feature>
<dbReference type="GO" id="GO:0006777">
    <property type="term" value="P:Mo-molybdopterin cofactor biosynthetic process"/>
    <property type="evidence" value="ECO:0007669"/>
    <property type="project" value="UniProtKB-UniRule"/>
</dbReference>
<evidence type="ECO:0000256" key="4">
    <source>
        <dbReference type="ARBA" id="ARBA00022723"/>
    </source>
</evidence>
<dbReference type="InterPro" id="IPR050105">
    <property type="entry name" value="MoCo_biosynth_MoaA/MoaC"/>
</dbReference>
<protein>
    <recommendedName>
        <fullName evidence="1 12">GTP 3',8-cyclase</fullName>
        <ecNumber evidence="1 12">4.1.99.22</ecNumber>
    </recommendedName>
    <alternativeName>
        <fullName evidence="12">Molybdenum cofactor biosynthesis protein A</fullName>
    </alternativeName>
</protein>
<evidence type="ECO:0000256" key="9">
    <source>
        <dbReference type="ARBA" id="ARBA00023150"/>
    </source>
</evidence>
<dbReference type="EC" id="4.1.99.22" evidence="1 12"/>
<evidence type="ECO:0000256" key="7">
    <source>
        <dbReference type="ARBA" id="ARBA00023014"/>
    </source>
</evidence>
<evidence type="ECO:0000256" key="3">
    <source>
        <dbReference type="ARBA" id="ARBA00022691"/>
    </source>
</evidence>
<feature type="binding site" evidence="12">
    <location>
        <position position="101"/>
    </location>
    <ligand>
        <name>S-adenosyl-L-methionine</name>
        <dbReference type="ChEBI" id="CHEBI:59789"/>
    </ligand>
</feature>
<feature type="binding site" evidence="12">
    <location>
        <position position="59"/>
    </location>
    <ligand>
        <name>[4Fe-4S] cluster</name>
        <dbReference type="ChEBI" id="CHEBI:49883"/>
        <label>1</label>
        <note>4Fe-4S-S-AdoMet</note>
    </ligand>
</feature>
<dbReference type="HAMAP" id="MF_01225_B">
    <property type="entry name" value="MoaA_B"/>
    <property type="match status" value="1"/>
</dbReference>
<dbReference type="PROSITE" id="PS51918">
    <property type="entry name" value="RADICAL_SAM"/>
    <property type="match status" value="1"/>
</dbReference>
<comment type="pathway">
    <text evidence="12">Cofactor biosynthesis; molybdopterin biosynthesis.</text>
</comment>
<evidence type="ECO:0000256" key="6">
    <source>
        <dbReference type="ARBA" id="ARBA00023004"/>
    </source>
</evidence>
<dbReference type="InterPro" id="IPR006638">
    <property type="entry name" value="Elp3/MiaA/NifB-like_rSAM"/>
</dbReference>
<dbReference type="SFLD" id="SFLDS00029">
    <property type="entry name" value="Radical_SAM"/>
    <property type="match status" value="1"/>
</dbReference>
<comment type="cofactor">
    <cofactor evidence="12">
        <name>[4Fe-4S] cluster</name>
        <dbReference type="ChEBI" id="CHEBI:49883"/>
    </cofactor>
    <text evidence="12">Binds 2 [4Fe-4S] clusters. Binds 1 [4Fe-4S] cluster coordinated with 3 cysteines and an exchangeable S-adenosyl-L-methionine and 1 [4Fe-4S] cluster coordinated with 3 cysteines and the GTP-derived substrate.</text>
</comment>
<feature type="binding site" evidence="12">
    <location>
        <position position="62"/>
    </location>
    <ligand>
        <name>[4Fe-4S] cluster</name>
        <dbReference type="ChEBI" id="CHEBI:49883"/>
        <label>1</label>
        <note>4Fe-4S-S-AdoMet</note>
    </ligand>
</feature>
<evidence type="ECO:0000256" key="8">
    <source>
        <dbReference type="ARBA" id="ARBA00023134"/>
    </source>
</evidence>
<dbReference type="STRING" id="144026.SAMN04488568_101133"/>
<feature type="binding site" evidence="12">
    <location>
        <position position="55"/>
    </location>
    <ligand>
        <name>[4Fe-4S] cluster</name>
        <dbReference type="ChEBI" id="CHEBI:49883"/>
        <label>1</label>
        <note>4Fe-4S-S-AdoMet</note>
    </ligand>
</feature>
<dbReference type="SMART" id="SM00729">
    <property type="entry name" value="Elp3"/>
    <property type="match status" value="1"/>
</dbReference>
<dbReference type="SFLD" id="SFLDG01386">
    <property type="entry name" value="main_SPASM_domain-containing"/>
    <property type="match status" value="1"/>
</dbReference>
<evidence type="ECO:0000256" key="11">
    <source>
        <dbReference type="ARBA" id="ARBA00048697"/>
    </source>
</evidence>
<dbReference type="GO" id="GO:0046872">
    <property type="term" value="F:metal ion binding"/>
    <property type="evidence" value="ECO:0007669"/>
    <property type="project" value="UniProtKB-KW"/>
</dbReference>
<dbReference type="InterPro" id="IPR007197">
    <property type="entry name" value="rSAM"/>
</dbReference>
<dbReference type="PROSITE" id="PS01305">
    <property type="entry name" value="MOAA_NIFB_PQQE"/>
    <property type="match status" value="1"/>
</dbReference>
<dbReference type="GO" id="GO:1904047">
    <property type="term" value="F:S-adenosyl-L-methionine binding"/>
    <property type="evidence" value="ECO:0007669"/>
    <property type="project" value="UniProtKB-UniRule"/>
</dbReference>
<dbReference type="GO" id="GO:0051539">
    <property type="term" value="F:4 iron, 4 sulfur cluster binding"/>
    <property type="evidence" value="ECO:0007669"/>
    <property type="project" value="UniProtKB-UniRule"/>
</dbReference>
<dbReference type="GO" id="GO:0061798">
    <property type="term" value="F:GTP 3',8'-cyclase activity"/>
    <property type="evidence" value="ECO:0007669"/>
    <property type="project" value="UniProtKB-UniRule"/>
</dbReference>
<comment type="function">
    <text evidence="12">Catalyzes the cyclization of GTP to (8S)-3',8-cyclo-7,8-dihydroguanosine 5'-triphosphate.</text>
</comment>
<dbReference type="Pfam" id="PF06463">
    <property type="entry name" value="Mob_synth_C"/>
    <property type="match status" value="1"/>
</dbReference>
<evidence type="ECO:0000313" key="15">
    <source>
        <dbReference type="Proteomes" id="UP000199759"/>
    </source>
</evidence>
<dbReference type="Gene3D" id="3.20.20.70">
    <property type="entry name" value="Aldolase class I"/>
    <property type="match status" value="1"/>
</dbReference>
<evidence type="ECO:0000259" key="13">
    <source>
        <dbReference type="PROSITE" id="PS51918"/>
    </source>
</evidence>
<keyword evidence="3 12" id="KW-0949">S-adenosyl-L-methionine</keyword>
<feature type="binding site" evidence="12">
    <location>
        <position position="155"/>
    </location>
    <ligand>
        <name>S-adenosyl-L-methionine</name>
        <dbReference type="ChEBI" id="CHEBI:59789"/>
    </ligand>
</feature>
<reference evidence="14 15" key="1">
    <citation type="submission" date="2016-10" db="EMBL/GenBank/DDBJ databases">
        <authorList>
            <person name="de Groot N.N."/>
        </authorList>
    </citation>
    <scope>NUCLEOTIDE SEQUENCE [LARGE SCALE GENOMIC DNA]</scope>
    <source>
        <strain evidence="14 15">DSM 16077</strain>
    </source>
</reference>
<feature type="binding site" evidence="12">
    <location>
        <position position="131"/>
    </location>
    <ligand>
        <name>GTP</name>
        <dbReference type="ChEBI" id="CHEBI:37565"/>
    </ligand>
</feature>
<dbReference type="InterPro" id="IPR000385">
    <property type="entry name" value="MoaA_NifB_PqqE_Fe-S-bd_CS"/>
</dbReference>
<dbReference type="SFLD" id="SFLDG01383">
    <property type="entry name" value="cyclic_pyranopterin_phosphate"/>
    <property type="match status" value="1"/>
</dbReference>
<keyword evidence="2 12" id="KW-0004">4Fe-4S</keyword>
<evidence type="ECO:0000256" key="1">
    <source>
        <dbReference type="ARBA" id="ARBA00012167"/>
    </source>
</evidence>
<dbReference type="CDD" id="cd21117">
    <property type="entry name" value="Twitch_MoaA"/>
    <property type="match status" value="1"/>
</dbReference>
<dbReference type="NCBIfam" id="TIGR02666">
    <property type="entry name" value="moaA"/>
    <property type="match status" value="1"/>
</dbReference>
<keyword evidence="4 12" id="KW-0479">Metal-binding</keyword>
<feature type="binding site" evidence="12">
    <location>
        <position position="291"/>
    </location>
    <ligand>
        <name>[4Fe-4S] cluster</name>
        <dbReference type="ChEBI" id="CHEBI:49883"/>
        <label>2</label>
        <note>4Fe-4S-substrate</note>
    </ligand>
</feature>
<feature type="binding site" evidence="12">
    <location>
        <position position="48"/>
    </location>
    <ligand>
        <name>GTP</name>
        <dbReference type="ChEBI" id="CHEBI:37565"/>
    </ligand>
</feature>
<feature type="domain" description="Radical SAM core" evidence="13">
    <location>
        <begin position="39"/>
        <end position="264"/>
    </location>
</feature>
<dbReference type="PANTHER" id="PTHR22960:SF0">
    <property type="entry name" value="MOLYBDENUM COFACTOR BIOSYNTHESIS PROTEIN 1"/>
    <property type="match status" value="1"/>
</dbReference>
<keyword evidence="9 12" id="KW-0501">Molybdenum cofactor biosynthesis</keyword>
<dbReference type="PANTHER" id="PTHR22960">
    <property type="entry name" value="MOLYBDOPTERIN COFACTOR SYNTHESIS PROTEIN A"/>
    <property type="match status" value="1"/>
</dbReference>
<dbReference type="InterPro" id="IPR040064">
    <property type="entry name" value="MoaA-like"/>
</dbReference>
<accession>A0A1G9LNR5</accession>
<keyword evidence="7 12" id="KW-0411">Iron-sulfur</keyword>
<dbReference type="GO" id="GO:0005525">
    <property type="term" value="F:GTP binding"/>
    <property type="evidence" value="ECO:0007669"/>
    <property type="project" value="UniProtKB-UniRule"/>
</dbReference>
<comment type="catalytic activity">
    <reaction evidence="11 12">
        <text>GTP + AH2 + S-adenosyl-L-methionine = (8S)-3',8-cyclo-7,8-dihydroguanosine 5'-triphosphate + 5'-deoxyadenosine + L-methionine + A + H(+)</text>
        <dbReference type="Rhea" id="RHEA:49576"/>
        <dbReference type="ChEBI" id="CHEBI:13193"/>
        <dbReference type="ChEBI" id="CHEBI:15378"/>
        <dbReference type="ChEBI" id="CHEBI:17319"/>
        <dbReference type="ChEBI" id="CHEBI:17499"/>
        <dbReference type="ChEBI" id="CHEBI:37565"/>
        <dbReference type="ChEBI" id="CHEBI:57844"/>
        <dbReference type="ChEBI" id="CHEBI:59789"/>
        <dbReference type="ChEBI" id="CHEBI:131766"/>
        <dbReference type="EC" id="4.1.99.22"/>
    </reaction>
</comment>
<name>A0A1G9LNR5_9PROT</name>
<sequence length="362" mass="39069">MAIFDVYQAGKFAATGVFVDGSISNAASTAAGQRPLIDHFGRHITYLRLSVTDRCDLRCVYCMKARPDFLPKSELLTLEELTQLSDAFIRRGVTKIRVTGGEPLVRRDVMTLIENLGTRLSTTGLEEICLTTNATQLPRFARDLVAAGVKRINVSLDTLDAATFARLTRGGRIADTLAGIDAADAAGLKIKINTVALKDDNEHSLRELIAWAHGRGFDLTLIEIMPLGEVDAARSDQFLSLAQVKADLEKGWTLTPLTDNTGGPARYHRVEETGGRLGLITPLTENFCAGCNRVRLTCTGQLYMCLGRNGRLDLRAALREGGLDAVDALLDEAMALKPQAHDFDVSAGAEAAVGRTMAHTGG</sequence>
<gene>
    <name evidence="12" type="primary">moaA</name>
    <name evidence="14" type="ORF">SAMN04488568_101133</name>
</gene>
<dbReference type="InterPro" id="IPR013483">
    <property type="entry name" value="MoaA"/>
</dbReference>
<dbReference type="AlphaFoldDB" id="A0A1G9LNR5"/>
<organism evidence="14 15">
    <name type="scientific">Maricaulis salignorans</name>
    <dbReference type="NCBI Taxonomy" id="144026"/>
    <lineage>
        <taxon>Bacteria</taxon>
        <taxon>Pseudomonadati</taxon>
        <taxon>Pseudomonadota</taxon>
        <taxon>Alphaproteobacteria</taxon>
        <taxon>Maricaulales</taxon>
        <taxon>Maricaulaceae</taxon>
        <taxon>Maricaulis</taxon>
    </lineage>
</organism>
<keyword evidence="6 12" id="KW-0408">Iron</keyword>
<keyword evidence="8 12" id="KW-0342">GTP-binding</keyword>
<keyword evidence="10 12" id="KW-0456">Lyase</keyword>
<feature type="binding site" evidence="12">
    <location>
        <position position="97"/>
    </location>
    <ligand>
        <name>GTP</name>
        <dbReference type="ChEBI" id="CHEBI:37565"/>
    </ligand>
</feature>
<evidence type="ECO:0000256" key="10">
    <source>
        <dbReference type="ARBA" id="ARBA00023239"/>
    </source>
</evidence>
<feature type="binding site" evidence="12">
    <location>
        <position position="305"/>
    </location>
    <ligand>
        <name>[4Fe-4S] cluster</name>
        <dbReference type="ChEBI" id="CHEBI:49883"/>
        <label>2</label>
        <note>4Fe-4S-substrate</note>
    </ligand>
</feature>
<evidence type="ECO:0000313" key="14">
    <source>
        <dbReference type="EMBL" id="SDL63494.1"/>
    </source>
</evidence>
<comment type="similarity">
    <text evidence="12">Belongs to the radical SAM superfamily. MoaA family.</text>
</comment>
<dbReference type="Pfam" id="PF04055">
    <property type="entry name" value="Radical_SAM"/>
    <property type="match status" value="1"/>
</dbReference>
<feature type="binding site" evidence="12">
    <location>
        <position position="191"/>
    </location>
    <ligand>
        <name>GTP</name>
        <dbReference type="ChEBI" id="CHEBI:37565"/>
    </ligand>
</feature>
<dbReference type="SFLD" id="SFLDG01067">
    <property type="entry name" value="SPASM/twitch_domain_containing"/>
    <property type="match status" value="1"/>
</dbReference>
<keyword evidence="5 12" id="KW-0547">Nucleotide-binding</keyword>
<dbReference type="UniPathway" id="UPA00344"/>
<dbReference type="InterPro" id="IPR013785">
    <property type="entry name" value="Aldolase_TIM"/>
</dbReference>
<evidence type="ECO:0000256" key="5">
    <source>
        <dbReference type="ARBA" id="ARBA00022741"/>
    </source>
</evidence>
<evidence type="ECO:0000256" key="12">
    <source>
        <dbReference type="HAMAP-Rule" id="MF_01225"/>
    </source>
</evidence>
<dbReference type="InterPro" id="IPR010505">
    <property type="entry name" value="MoaA_twitch"/>
</dbReference>
<dbReference type="CDD" id="cd01335">
    <property type="entry name" value="Radical_SAM"/>
    <property type="match status" value="1"/>
</dbReference>
<comment type="subunit">
    <text evidence="12">Monomer and homodimer.</text>
</comment>